<dbReference type="PROSITE" id="PS51085">
    <property type="entry name" value="2FE2S_FER_2"/>
    <property type="match status" value="1"/>
</dbReference>
<dbReference type="PROSITE" id="PS00197">
    <property type="entry name" value="2FE2S_FER_1"/>
    <property type="match status" value="1"/>
</dbReference>
<dbReference type="InterPro" id="IPR006058">
    <property type="entry name" value="2Fe2S_fd_BS"/>
</dbReference>
<evidence type="ECO:0000313" key="3">
    <source>
        <dbReference type="Proteomes" id="UP001059950"/>
    </source>
</evidence>
<feature type="domain" description="2Fe-2S ferredoxin-type" evidence="1">
    <location>
        <begin position="4"/>
        <end position="95"/>
    </location>
</feature>
<keyword evidence="3" id="KW-1185">Reference proteome</keyword>
<protein>
    <submittedName>
        <fullName evidence="2">2Fe-2S iron-sulfur cluster binding domain-containing protein</fullName>
    </submittedName>
</protein>
<dbReference type="InterPro" id="IPR036010">
    <property type="entry name" value="2Fe-2S_ferredoxin-like_sf"/>
</dbReference>
<evidence type="ECO:0000259" key="1">
    <source>
        <dbReference type="PROSITE" id="PS51085"/>
    </source>
</evidence>
<sequence>MASFRVQLSEQDDAYDCRENESVLHGMARLGKKGIPLGCRGGGCGICKVQVLSGQYSSQVMSRCHISETDLENNCVLACRTFPESDLEIAVIGKMAKNILARSDPSK</sequence>
<dbReference type="SUPFAM" id="SSF54292">
    <property type="entry name" value="2Fe-2S ferredoxin-like"/>
    <property type="match status" value="1"/>
</dbReference>
<proteinExistence type="predicted"/>
<name>A0ABY5GSB1_9GAMM</name>
<organism evidence="2 3">
    <name type="scientific">Amphritea atlantica</name>
    <dbReference type="NCBI Taxonomy" id="355243"/>
    <lineage>
        <taxon>Bacteria</taxon>
        <taxon>Pseudomonadati</taxon>
        <taxon>Pseudomonadota</taxon>
        <taxon>Gammaproteobacteria</taxon>
        <taxon>Oceanospirillales</taxon>
        <taxon>Oceanospirillaceae</taxon>
        <taxon>Amphritea</taxon>
    </lineage>
</organism>
<dbReference type="EMBL" id="CP073344">
    <property type="protein sequence ID" value="UTW02833.1"/>
    <property type="molecule type" value="Genomic_DNA"/>
</dbReference>
<dbReference type="InterPro" id="IPR012675">
    <property type="entry name" value="Beta-grasp_dom_sf"/>
</dbReference>
<dbReference type="InterPro" id="IPR001041">
    <property type="entry name" value="2Fe-2S_ferredoxin-type"/>
</dbReference>
<dbReference type="Proteomes" id="UP001059950">
    <property type="component" value="Chromosome"/>
</dbReference>
<dbReference type="Gene3D" id="3.10.20.30">
    <property type="match status" value="1"/>
</dbReference>
<reference evidence="2" key="1">
    <citation type="submission" date="2021-04" db="EMBL/GenBank/DDBJ databases">
        <title>Oceanospirillales bacteria with DddD are important DMSP degraders in coastal seawater.</title>
        <authorList>
            <person name="Liu J."/>
        </authorList>
    </citation>
    <scope>NUCLEOTIDE SEQUENCE</scope>
    <source>
        <strain evidence="2">GY6</strain>
    </source>
</reference>
<evidence type="ECO:0000313" key="2">
    <source>
        <dbReference type="EMBL" id="UTW02833.1"/>
    </source>
</evidence>
<dbReference type="Pfam" id="PF00111">
    <property type="entry name" value="Fer2"/>
    <property type="match status" value="1"/>
</dbReference>
<accession>A0ABY5GSB1</accession>
<dbReference type="CDD" id="cd00207">
    <property type="entry name" value="fer2"/>
    <property type="match status" value="1"/>
</dbReference>
<gene>
    <name evidence="2" type="ORF">KDX31_16025</name>
</gene>